<evidence type="ECO:0000259" key="9">
    <source>
        <dbReference type="PROSITE" id="PS50928"/>
    </source>
</evidence>
<evidence type="ECO:0000256" key="8">
    <source>
        <dbReference type="SAM" id="SignalP"/>
    </source>
</evidence>
<feature type="domain" description="ABC transmembrane type-1" evidence="9">
    <location>
        <begin position="637"/>
        <end position="845"/>
    </location>
</feature>
<comment type="subcellular location">
    <subcellularLocation>
        <location evidence="1 7">Cell membrane</location>
        <topology evidence="1 7">Multi-pass membrane protein</topology>
    </subcellularLocation>
</comment>
<keyword evidence="2 7" id="KW-0813">Transport</keyword>
<dbReference type="RefSeq" id="WP_259612815.1">
    <property type="nucleotide sequence ID" value="NZ_CP091139.2"/>
</dbReference>
<protein>
    <submittedName>
        <fullName evidence="10">ABC transporter substrate-binding protein</fullName>
    </submittedName>
</protein>
<evidence type="ECO:0000256" key="3">
    <source>
        <dbReference type="ARBA" id="ARBA00022475"/>
    </source>
</evidence>
<proteinExistence type="inferred from homology"/>
<evidence type="ECO:0000256" key="7">
    <source>
        <dbReference type="RuleBase" id="RU363032"/>
    </source>
</evidence>
<feature type="signal peptide" evidence="8">
    <location>
        <begin position="1"/>
        <end position="25"/>
    </location>
</feature>
<dbReference type="CDD" id="cd06261">
    <property type="entry name" value="TM_PBP2"/>
    <property type="match status" value="1"/>
</dbReference>
<evidence type="ECO:0000256" key="1">
    <source>
        <dbReference type="ARBA" id="ARBA00004651"/>
    </source>
</evidence>
<dbReference type="PROSITE" id="PS51257">
    <property type="entry name" value="PROKAR_LIPOPROTEIN"/>
    <property type="match status" value="1"/>
</dbReference>
<dbReference type="Pfam" id="PF00496">
    <property type="entry name" value="SBP_bac_5"/>
    <property type="match status" value="1"/>
</dbReference>
<dbReference type="InterPro" id="IPR035906">
    <property type="entry name" value="MetI-like_sf"/>
</dbReference>
<dbReference type="InterPro" id="IPR000914">
    <property type="entry name" value="SBP_5_dom"/>
</dbReference>
<name>A0ABY5NM33_9MICO</name>
<reference evidence="10" key="1">
    <citation type="submission" date="2022-01" db="EMBL/GenBank/DDBJ databases">
        <title>Microbacterium eymi and Microbacterium rhizovicinus sp. nov., isolated from the rhizospheric soil of Elymus tsukushiensis, a plant native to the Dokdo Islands, Republic of Korea.</title>
        <authorList>
            <person name="Hwang Y.J."/>
        </authorList>
    </citation>
    <scope>NUCLEOTIDE SEQUENCE</scope>
    <source>
        <strain evidence="10">KUDC0405</strain>
    </source>
</reference>
<dbReference type="Gene3D" id="3.10.105.10">
    <property type="entry name" value="Dipeptide-binding Protein, Domain 3"/>
    <property type="match status" value="1"/>
</dbReference>
<evidence type="ECO:0000313" key="10">
    <source>
        <dbReference type="EMBL" id="UUT36166.1"/>
    </source>
</evidence>
<dbReference type="SUPFAM" id="SSF53850">
    <property type="entry name" value="Periplasmic binding protein-like II"/>
    <property type="match status" value="1"/>
</dbReference>
<dbReference type="InterPro" id="IPR000515">
    <property type="entry name" value="MetI-like"/>
</dbReference>
<accession>A0ABY5NM33</accession>
<feature type="transmembrane region" description="Helical" evidence="7">
    <location>
        <begin position="776"/>
        <end position="803"/>
    </location>
</feature>
<feature type="chain" id="PRO_5047548202" evidence="8">
    <location>
        <begin position="26"/>
        <end position="855"/>
    </location>
</feature>
<evidence type="ECO:0000256" key="4">
    <source>
        <dbReference type="ARBA" id="ARBA00022692"/>
    </source>
</evidence>
<dbReference type="Gene3D" id="3.40.190.10">
    <property type="entry name" value="Periplasmic binding protein-like II"/>
    <property type="match status" value="1"/>
</dbReference>
<dbReference type="InterPro" id="IPR045621">
    <property type="entry name" value="BPD_transp_1_N"/>
</dbReference>
<gene>
    <name evidence="10" type="ORF">L2X98_24245</name>
</gene>
<feature type="transmembrane region" description="Helical" evidence="7">
    <location>
        <begin position="672"/>
        <end position="697"/>
    </location>
</feature>
<keyword evidence="8" id="KW-0732">Signal</keyword>
<keyword evidence="4 7" id="KW-0812">Transmembrane</keyword>
<evidence type="ECO:0000256" key="6">
    <source>
        <dbReference type="ARBA" id="ARBA00023136"/>
    </source>
</evidence>
<dbReference type="PROSITE" id="PS50928">
    <property type="entry name" value="ABC_TM1"/>
    <property type="match status" value="1"/>
</dbReference>
<feature type="transmembrane region" description="Helical" evidence="7">
    <location>
        <begin position="717"/>
        <end position="738"/>
    </location>
</feature>
<keyword evidence="5 7" id="KW-1133">Transmembrane helix</keyword>
<dbReference type="Gene3D" id="1.10.3720.10">
    <property type="entry name" value="MetI-like"/>
    <property type="match status" value="1"/>
</dbReference>
<keyword evidence="6 7" id="KW-0472">Membrane</keyword>
<organism evidence="10 11">
    <name type="scientific">Microbacterium elymi</name>
    <dbReference type="NCBI Taxonomy" id="2909587"/>
    <lineage>
        <taxon>Bacteria</taxon>
        <taxon>Bacillati</taxon>
        <taxon>Actinomycetota</taxon>
        <taxon>Actinomycetes</taxon>
        <taxon>Micrococcales</taxon>
        <taxon>Microbacteriaceae</taxon>
        <taxon>Microbacterium</taxon>
    </lineage>
</organism>
<dbReference type="SUPFAM" id="SSF161098">
    <property type="entry name" value="MetI-like"/>
    <property type="match status" value="1"/>
</dbReference>
<feature type="transmembrane region" description="Helical" evidence="7">
    <location>
        <begin position="823"/>
        <end position="844"/>
    </location>
</feature>
<keyword evidence="11" id="KW-1185">Reference proteome</keyword>
<dbReference type="Pfam" id="PF19300">
    <property type="entry name" value="BPD_transp_1_N"/>
    <property type="match status" value="1"/>
</dbReference>
<dbReference type="Proteomes" id="UP001054811">
    <property type="component" value="Chromosome"/>
</dbReference>
<evidence type="ECO:0000256" key="2">
    <source>
        <dbReference type="ARBA" id="ARBA00022448"/>
    </source>
</evidence>
<keyword evidence="3" id="KW-1003">Cell membrane</keyword>
<sequence>MSRKNYAARGAAVLAAVAVSALALSACSGGGGGGGTDGPVDTSKLTIGIQADMAPSGYDPVRYGTGQRIFYEGMYDSLFTLDQDGKVVPDLVTKFSYNADKTQLTLDLDTSATFTDGSTLNAELVKANLAGIGNPELNSYNQFGKGQDNEISKVTVVDDDTVTLSFTAPRPGFEANLTMPAGAIVGAKAAADRTTLAAAPDGSGPLTIDASKTTKGNTYLQVKKADYAGKDPYPFDSYDFRPILDPQARVNSAISGQVDVAEITSDTQAQVTSAGVGLVANGGTVQNIIAFDKVGATGPEWSDPKVYQALSMAIDRKAYVNAVHKGEVPTANALPADNPGYLPELETQYAYDPTAAKALLAEAGYPNGFSFTFNITPGNQRDIEALQPYWAAIGVKVKLKNSSSTEEQFKAVQTTPLGGPLPLPWTNPLSNVFGVLFGFANYHKAENPDIQKAAGALGAAQGAGDADAQTAALKDLNRSIVDSGWLIPLFEQAVAVGVRHVQGGQAHLPGRRALPAPGIHPAGILIAFRCRREAAPEPRGVMMFLYIGKRVGLAIVTLLVASAVAFMLVHLSGSSPGGVALGQSATPAQIQAYNEKIGWSDPWIQQYVRWIDGVLHGDFGVSLVDGQPINQALAKRLPVTAALAVGGTLLSAIIGIILGVTATVRGRATDRVITVITGILLSLPAFWVGVLLVYVFAVQLRLLPATGFVPFETSPEGWARSLVLPVLTIALTSAGVIARQARASMAESLAQEHIRTLRAVGTPTWRIIYVHALRGASLPIVASIAVQFIVLFGGSVVIELLFALPGIGQAMQAAVGSADLPSVQALVLVATFVVVVVNLALELLNRALDPKLRAS</sequence>
<dbReference type="EMBL" id="CP091139">
    <property type="protein sequence ID" value="UUT36166.1"/>
    <property type="molecule type" value="Genomic_DNA"/>
</dbReference>
<evidence type="ECO:0000256" key="5">
    <source>
        <dbReference type="ARBA" id="ARBA00022989"/>
    </source>
</evidence>
<dbReference type="PANTHER" id="PTHR43163:SF6">
    <property type="entry name" value="DIPEPTIDE TRANSPORT SYSTEM PERMEASE PROTEIN DPPB-RELATED"/>
    <property type="match status" value="1"/>
</dbReference>
<feature type="transmembrane region" description="Helical" evidence="7">
    <location>
        <begin position="639"/>
        <end position="660"/>
    </location>
</feature>
<comment type="similarity">
    <text evidence="7">Belongs to the binding-protein-dependent transport system permease family.</text>
</comment>
<feature type="transmembrane region" description="Helical" evidence="7">
    <location>
        <begin position="551"/>
        <end position="571"/>
    </location>
</feature>
<dbReference type="Pfam" id="PF00528">
    <property type="entry name" value="BPD_transp_1"/>
    <property type="match status" value="1"/>
</dbReference>
<evidence type="ECO:0000313" key="11">
    <source>
        <dbReference type="Proteomes" id="UP001054811"/>
    </source>
</evidence>
<dbReference type="PANTHER" id="PTHR43163">
    <property type="entry name" value="DIPEPTIDE TRANSPORT SYSTEM PERMEASE PROTEIN DPPB-RELATED"/>
    <property type="match status" value="1"/>
</dbReference>